<dbReference type="VEuPathDB" id="TriTrypDB:TRSC58_06396"/>
<name>A0A422P3F0_TRYRA</name>
<dbReference type="OrthoDB" id="251862at2759"/>
<evidence type="ECO:0000313" key="2">
    <source>
        <dbReference type="EMBL" id="RNF12194.1"/>
    </source>
</evidence>
<feature type="region of interest" description="Disordered" evidence="1">
    <location>
        <begin position="490"/>
        <end position="529"/>
    </location>
</feature>
<accession>A0A422P3F0</accession>
<feature type="compositionally biased region" description="Basic and acidic residues" evidence="1">
    <location>
        <begin position="512"/>
        <end position="529"/>
    </location>
</feature>
<dbReference type="RefSeq" id="XP_029242622.1">
    <property type="nucleotide sequence ID" value="XM_029377553.1"/>
</dbReference>
<keyword evidence="3" id="KW-1185">Reference proteome</keyword>
<feature type="compositionally biased region" description="Polar residues" evidence="1">
    <location>
        <begin position="141"/>
        <end position="150"/>
    </location>
</feature>
<dbReference type="EMBL" id="MKGL01000008">
    <property type="protein sequence ID" value="RNF12194.1"/>
    <property type="molecule type" value="Genomic_DNA"/>
</dbReference>
<proteinExistence type="predicted"/>
<dbReference type="OMA" id="EESECSR"/>
<feature type="compositionally biased region" description="Basic residues" evidence="1">
    <location>
        <begin position="130"/>
        <end position="140"/>
    </location>
</feature>
<organism evidence="2 3">
    <name type="scientific">Trypanosoma rangeli</name>
    <dbReference type="NCBI Taxonomy" id="5698"/>
    <lineage>
        <taxon>Eukaryota</taxon>
        <taxon>Discoba</taxon>
        <taxon>Euglenozoa</taxon>
        <taxon>Kinetoplastea</taxon>
        <taxon>Metakinetoplastina</taxon>
        <taxon>Trypanosomatida</taxon>
        <taxon>Trypanosomatidae</taxon>
        <taxon>Trypanosoma</taxon>
        <taxon>Herpetosoma</taxon>
    </lineage>
</organism>
<evidence type="ECO:0000256" key="1">
    <source>
        <dbReference type="SAM" id="MobiDB-lite"/>
    </source>
</evidence>
<dbReference type="AlphaFoldDB" id="A0A422P3F0"/>
<protein>
    <submittedName>
        <fullName evidence="2">Uncharacterized protein</fullName>
    </submittedName>
</protein>
<comment type="caution">
    <text evidence="2">The sequence shown here is derived from an EMBL/GenBank/DDBJ whole genome shotgun (WGS) entry which is preliminary data.</text>
</comment>
<gene>
    <name evidence="2" type="ORF">TraAM80_00475</name>
</gene>
<feature type="region of interest" description="Disordered" evidence="1">
    <location>
        <begin position="37"/>
        <end position="76"/>
    </location>
</feature>
<feature type="compositionally biased region" description="Basic and acidic residues" evidence="1">
    <location>
        <begin position="55"/>
        <end position="72"/>
    </location>
</feature>
<dbReference type="GeneID" id="40324408"/>
<feature type="region of interest" description="Disordered" evidence="1">
    <location>
        <begin position="92"/>
        <end position="173"/>
    </location>
</feature>
<dbReference type="Proteomes" id="UP000283634">
    <property type="component" value="Unassembled WGS sequence"/>
</dbReference>
<evidence type="ECO:0000313" key="3">
    <source>
        <dbReference type="Proteomes" id="UP000283634"/>
    </source>
</evidence>
<reference evidence="2 3" key="1">
    <citation type="journal article" date="2018" name="BMC Genomics">
        <title>Genomic comparison of Trypanosoma conorhini and Trypanosoma rangeli to Trypanosoma cruzi strains of high and low virulence.</title>
        <authorList>
            <person name="Bradwell K.R."/>
            <person name="Koparde V.N."/>
            <person name="Matveyev A.V."/>
            <person name="Serrano M.G."/>
            <person name="Alves J.M."/>
            <person name="Parikh H."/>
            <person name="Huang B."/>
            <person name="Lee V."/>
            <person name="Espinosa-Alvarez O."/>
            <person name="Ortiz P.A."/>
            <person name="Costa-Martins A.G."/>
            <person name="Teixeira M.M."/>
            <person name="Buck G.A."/>
        </authorList>
    </citation>
    <scope>NUCLEOTIDE SEQUENCE [LARGE SCALE GENOMIC DNA]</scope>
    <source>
        <strain evidence="2 3">AM80</strain>
    </source>
</reference>
<sequence length="529" mass="57259">MGMAVCWPMQCFRGTAHAKVCSPNSRSKAGKRRLLKKERDQHHLAVPSESLAFSECKEQRNTSLSGDDKGQKDQSAQIPSSFLNAVGIEGEDVGSETGATENKLGAASKEKQVQQVTMEDSAGGVGDHSKRQKLRGKRKSVSTSNTTSPLFPSASFRKKHESIHGGTMWDGTQRFKMSSRTGGDSTPRLLRVASGRKSPNSTVLELHSHVGSVAELSLGSNTRSTQSALGSAETTRKLINAKAVLRKHLHQSLVSSSESIRTSSCRSAVHTTRAEGDVMAARIPVNPLVQSDFYGENALTTQANWGEFGDWMVEEESECSRGDNAKHRKDNTFLHSEVSSSTLSSLSVSRIYRSSLRPREHLPADRLMICDLMDFSVEYATSDDPPDHLSCRLNGRATVHAPQNTGFPSFTDLISLGHASQINGAYPFESGLVGADSAIVYEEHKLYESEPEQDTACNTNTNAGWVGIGGEDGVGDEDWYARLRARLHVDEAEAKSGTPSGTGGSCGDDEGEKEKDMSPVVARECKTPP</sequence>